<evidence type="ECO:0000259" key="3">
    <source>
        <dbReference type="PROSITE" id="PS51186"/>
    </source>
</evidence>
<evidence type="ECO:0000313" key="5">
    <source>
        <dbReference type="Proteomes" id="UP000552883"/>
    </source>
</evidence>
<evidence type="ECO:0000313" key="4">
    <source>
        <dbReference type="EMBL" id="MBB5617105.1"/>
    </source>
</evidence>
<dbReference type="EMBL" id="JACHBS010000001">
    <property type="protein sequence ID" value="MBB5617105.1"/>
    <property type="molecule type" value="Genomic_DNA"/>
</dbReference>
<dbReference type="InterPro" id="IPR016181">
    <property type="entry name" value="Acyl_CoA_acyltransferase"/>
</dbReference>
<proteinExistence type="predicted"/>
<dbReference type="PANTHER" id="PTHR43877">
    <property type="entry name" value="AMINOALKYLPHOSPHONATE N-ACETYLTRANSFERASE-RELATED-RELATED"/>
    <property type="match status" value="1"/>
</dbReference>
<dbReference type="InterPro" id="IPR050832">
    <property type="entry name" value="Bact_Acetyltransf"/>
</dbReference>
<dbReference type="CDD" id="cd04301">
    <property type="entry name" value="NAT_SF"/>
    <property type="match status" value="1"/>
</dbReference>
<organism evidence="4 5">
    <name type="scientific">Microcella frigidaquae</name>
    <dbReference type="NCBI Taxonomy" id="424758"/>
    <lineage>
        <taxon>Bacteria</taxon>
        <taxon>Bacillati</taxon>
        <taxon>Actinomycetota</taxon>
        <taxon>Actinomycetes</taxon>
        <taxon>Micrococcales</taxon>
        <taxon>Microbacteriaceae</taxon>
        <taxon>Microcella</taxon>
    </lineage>
</organism>
<dbReference type="Proteomes" id="UP000552883">
    <property type="component" value="Unassembled WGS sequence"/>
</dbReference>
<dbReference type="PROSITE" id="PS51186">
    <property type="entry name" value="GNAT"/>
    <property type="match status" value="1"/>
</dbReference>
<dbReference type="OrthoDB" id="9805924at2"/>
<evidence type="ECO:0000256" key="2">
    <source>
        <dbReference type="ARBA" id="ARBA00023315"/>
    </source>
</evidence>
<accession>A0A840X7H0</accession>
<name>A0A840X7H0_9MICO</name>
<keyword evidence="5" id="KW-1185">Reference proteome</keyword>
<protein>
    <submittedName>
        <fullName evidence="4">Ribosomal protein S18 acetylase RimI-like enzyme</fullName>
    </submittedName>
</protein>
<keyword evidence="4" id="KW-0687">Ribonucleoprotein</keyword>
<keyword evidence="4" id="KW-0689">Ribosomal protein</keyword>
<dbReference type="GO" id="GO:0016747">
    <property type="term" value="F:acyltransferase activity, transferring groups other than amino-acyl groups"/>
    <property type="evidence" value="ECO:0007669"/>
    <property type="project" value="InterPro"/>
</dbReference>
<evidence type="ECO:0000256" key="1">
    <source>
        <dbReference type="ARBA" id="ARBA00022679"/>
    </source>
</evidence>
<reference evidence="4 5" key="1">
    <citation type="submission" date="2020-08" db="EMBL/GenBank/DDBJ databases">
        <title>Sequencing the genomes of 1000 actinobacteria strains.</title>
        <authorList>
            <person name="Klenk H.-P."/>
        </authorList>
    </citation>
    <scope>NUCLEOTIDE SEQUENCE [LARGE SCALE GENOMIC DNA]</scope>
    <source>
        <strain evidence="4 5">DSM 23889</strain>
    </source>
</reference>
<dbReference type="Pfam" id="PF00583">
    <property type="entry name" value="Acetyltransf_1"/>
    <property type="match status" value="1"/>
</dbReference>
<dbReference type="Gene3D" id="3.40.630.30">
    <property type="match status" value="1"/>
</dbReference>
<sequence length="153" mass="16801">MSSASATGVVVRAIEPRDHQRWRELFTAYGVFYETAFDDAVLDGVWAWLMDAGHPLVCLVAERDGALVGFAHLREQPDTFTAGPGWYLDDLYTEPAVRGSGAGTALLEAIAAHARSHGGGTIRWITAADNTRAQGVYDRLATRTSWVTYEWEV</sequence>
<dbReference type="AlphaFoldDB" id="A0A840X7H0"/>
<feature type="domain" description="N-acetyltransferase" evidence="3">
    <location>
        <begin position="9"/>
        <end position="153"/>
    </location>
</feature>
<dbReference type="SUPFAM" id="SSF55729">
    <property type="entry name" value="Acyl-CoA N-acyltransferases (Nat)"/>
    <property type="match status" value="1"/>
</dbReference>
<dbReference type="GO" id="GO:0005840">
    <property type="term" value="C:ribosome"/>
    <property type="evidence" value="ECO:0007669"/>
    <property type="project" value="UniProtKB-KW"/>
</dbReference>
<dbReference type="RefSeq" id="WP_153981706.1">
    <property type="nucleotide sequence ID" value="NZ_BAAANZ010000011.1"/>
</dbReference>
<keyword evidence="2" id="KW-0012">Acyltransferase</keyword>
<dbReference type="InterPro" id="IPR000182">
    <property type="entry name" value="GNAT_dom"/>
</dbReference>
<comment type="caution">
    <text evidence="4">The sequence shown here is derived from an EMBL/GenBank/DDBJ whole genome shotgun (WGS) entry which is preliminary data.</text>
</comment>
<keyword evidence="1" id="KW-0808">Transferase</keyword>
<gene>
    <name evidence="4" type="ORF">BJ959_000601</name>
</gene>